<comment type="caution">
    <text evidence="3">The sequence shown here is derived from an EMBL/GenBank/DDBJ whole genome shotgun (WGS) entry which is preliminary data.</text>
</comment>
<feature type="domain" description="Retrotransposon gag" evidence="2">
    <location>
        <begin position="15"/>
        <end position="106"/>
    </location>
</feature>
<feature type="region of interest" description="Disordered" evidence="1">
    <location>
        <begin position="321"/>
        <end position="383"/>
    </location>
</feature>
<dbReference type="PANTHER" id="PTHR33067">
    <property type="entry name" value="RNA-DIRECTED DNA POLYMERASE-RELATED"/>
    <property type="match status" value="1"/>
</dbReference>
<proteinExistence type="predicted"/>
<evidence type="ECO:0000256" key="1">
    <source>
        <dbReference type="SAM" id="MobiDB-lite"/>
    </source>
</evidence>
<name>A0ABR2T8L6_9ROSI</name>
<feature type="compositionally biased region" description="Polar residues" evidence="1">
    <location>
        <begin position="324"/>
        <end position="342"/>
    </location>
</feature>
<dbReference type="PANTHER" id="PTHR33067:SF15">
    <property type="entry name" value="RNA-DIRECTED DNA POLYMERASE"/>
    <property type="match status" value="1"/>
</dbReference>
<sequence>MKPQGVSEDQIKLRAFPFSLSGIAKEWLFYLPSNSITTWTDLQSKFLDRFFPAAKASEIRRSILGIKQKHEESLYEYWERYKKLCASCPQHGLSEQTLIQYFYEGILPMEMKMIDASSSGALLNMTPTQARELISTMAANSQQFGAISEPNRQVHEVNNVSIENRLDQLTNIVTSLVTGKINPGRACGICTMTDHPTDCCLSLQEEIVNAVGNFPGPPQRPYNPYGNTYNPGWKDHPNFSYAQNQRPNQASQQGPFQQHYQQPQKTSLELMIEKMAISQEKMMVSQEKLVASHEKSESRFQEIEKQISQLAQTVGRLESWGKLPSQTENNPRANVSAITLRSGTVVEPKAREEEAEKGEEEEPLPTKQDAVGPNASSSVVQPPFPSRRVSRYARFLKDLCTSKRKLTGNEKVNLGEHVSAVFQQKLPPKMKDQGMFAIPCKIGKVKIKRAMCDLGASINVMPLSIYKMITNEPLKDTKVKIQLADRSVINLEGLLENVLVEVDKLIFPADFYIINMENDQSNTSSDILLGRPFLSTANTEIEVRSGLLTMQFDGEKVKFDVYKPMEHPYSMPNVNCVKTFEPSVDKHDSSDKLYRNLNVETVKAREMDIASNVDSQPSCKELSENLNFMLCQSKEFSSISQVPDLKIKLPPDKMMTKDYILPENTKDLHDQKVSQKEVLSWTKRKNWMEYFSQCL</sequence>
<feature type="region of interest" description="Disordered" evidence="1">
    <location>
        <begin position="243"/>
        <end position="263"/>
    </location>
</feature>
<dbReference type="Gene3D" id="2.40.70.10">
    <property type="entry name" value="Acid Proteases"/>
    <property type="match status" value="1"/>
</dbReference>
<dbReference type="EMBL" id="JBBPBN010000008">
    <property type="protein sequence ID" value="KAK9033518.1"/>
    <property type="molecule type" value="Genomic_DNA"/>
</dbReference>
<organism evidence="3 4">
    <name type="scientific">Hibiscus sabdariffa</name>
    <name type="common">roselle</name>
    <dbReference type="NCBI Taxonomy" id="183260"/>
    <lineage>
        <taxon>Eukaryota</taxon>
        <taxon>Viridiplantae</taxon>
        <taxon>Streptophyta</taxon>
        <taxon>Embryophyta</taxon>
        <taxon>Tracheophyta</taxon>
        <taxon>Spermatophyta</taxon>
        <taxon>Magnoliopsida</taxon>
        <taxon>eudicotyledons</taxon>
        <taxon>Gunneridae</taxon>
        <taxon>Pentapetalae</taxon>
        <taxon>rosids</taxon>
        <taxon>malvids</taxon>
        <taxon>Malvales</taxon>
        <taxon>Malvaceae</taxon>
        <taxon>Malvoideae</taxon>
        <taxon>Hibiscus</taxon>
    </lineage>
</organism>
<evidence type="ECO:0000259" key="2">
    <source>
        <dbReference type="Pfam" id="PF03732"/>
    </source>
</evidence>
<dbReference type="InterPro" id="IPR021109">
    <property type="entry name" value="Peptidase_aspartic_dom_sf"/>
</dbReference>
<reference evidence="3 4" key="1">
    <citation type="journal article" date="2024" name="G3 (Bethesda)">
        <title>Genome assembly of Hibiscus sabdariffa L. provides insights into metabolisms of medicinal natural products.</title>
        <authorList>
            <person name="Kim T."/>
        </authorList>
    </citation>
    <scope>NUCLEOTIDE SEQUENCE [LARGE SCALE GENOMIC DNA]</scope>
    <source>
        <strain evidence="3">TK-2024</strain>
        <tissue evidence="3">Old leaves</tissue>
    </source>
</reference>
<dbReference type="CDD" id="cd00303">
    <property type="entry name" value="retropepsin_like"/>
    <property type="match status" value="1"/>
</dbReference>
<evidence type="ECO:0000313" key="4">
    <source>
        <dbReference type="Proteomes" id="UP001396334"/>
    </source>
</evidence>
<accession>A0ABR2T8L6</accession>
<dbReference type="InterPro" id="IPR005162">
    <property type="entry name" value="Retrotrans_gag_dom"/>
</dbReference>
<dbReference type="Proteomes" id="UP001396334">
    <property type="component" value="Unassembled WGS sequence"/>
</dbReference>
<protein>
    <recommendedName>
        <fullName evidence="2">Retrotransposon gag domain-containing protein</fullName>
    </recommendedName>
</protein>
<evidence type="ECO:0000313" key="3">
    <source>
        <dbReference type="EMBL" id="KAK9033518.1"/>
    </source>
</evidence>
<keyword evidence="4" id="KW-1185">Reference proteome</keyword>
<dbReference type="Pfam" id="PF03732">
    <property type="entry name" value="Retrotrans_gag"/>
    <property type="match status" value="1"/>
</dbReference>
<gene>
    <name evidence="3" type="ORF">V6N11_018549</name>
</gene>
<feature type="compositionally biased region" description="Low complexity" evidence="1">
    <location>
        <begin position="252"/>
        <end position="263"/>
    </location>
</feature>